<protein>
    <submittedName>
        <fullName evidence="4">Cobalt-precorrin-6A reductase</fullName>
    </submittedName>
</protein>
<evidence type="ECO:0000256" key="3">
    <source>
        <dbReference type="ARBA" id="ARBA00023002"/>
    </source>
</evidence>
<dbReference type="AlphaFoldDB" id="A0A2V2LCD2"/>
<reference evidence="4 5" key="1">
    <citation type="submission" date="2018-05" db="EMBL/GenBank/DDBJ databases">
        <title>Rhodobacteraceae gen. nov., sp. nov. isolated from sea water.</title>
        <authorList>
            <person name="Ren Y."/>
        </authorList>
    </citation>
    <scope>NUCLEOTIDE SEQUENCE [LARGE SCALE GENOMIC DNA]</scope>
    <source>
        <strain evidence="4 5">TG-679</strain>
    </source>
</reference>
<name>A0A2V2LCD2_9RHOB</name>
<accession>A0A2V2LCD2</accession>
<dbReference type="PROSITE" id="PS51014">
    <property type="entry name" value="COBK_CBIJ"/>
    <property type="match status" value="1"/>
</dbReference>
<evidence type="ECO:0000313" key="4">
    <source>
        <dbReference type="EMBL" id="PWR00916.1"/>
    </source>
</evidence>
<dbReference type="Proteomes" id="UP000245680">
    <property type="component" value="Unassembled WGS sequence"/>
</dbReference>
<gene>
    <name evidence="4" type="ORF">DKT77_20410</name>
</gene>
<organism evidence="4 5">
    <name type="scientific">Meridianimarinicoccus roseus</name>
    <dbReference type="NCBI Taxonomy" id="2072018"/>
    <lineage>
        <taxon>Bacteria</taxon>
        <taxon>Pseudomonadati</taxon>
        <taxon>Pseudomonadota</taxon>
        <taxon>Alphaproteobacteria</taxon>
        <taxon>Rhodobacterales</taxon>
        <taxon>Paracoccaceae</taxon>
        <taxon>Meridianimarinicoccus</taxon>
    </lineage>
</organism>
<comment type="pathway">
    <text evidence="1">Cofactor biosynthesis; adenosylcobalamin biosynthesis.</text>
</comment>
<keyword evidence="5" id="KW-1185">Reference proteome</keyword>
<dbReference type="GO" id="GO:0009236">
    <property type="term" value="P:cobalamin biosynthetic process"/>
    <property type="evidence" value="ECO:0007669"/>
    <property type="project" value="UniProtKB-UniPathway"/>
</dbReference>
<dbReference type="EMBL" id="QGKU01000068">
    <property type="protein sequence ID" value="PWR00916.1"/>
    <property type="molecule type" value="Genomic_DNA"/>
</dbReference>
<keyword evidence="2" id="KW-0169">Cobalamin biosynthesis</keyword>
<evidence type="ECO:0000256" key="1">
    <source>
        <dbReference type="ARBA" id="ARBA00004953"/>
    </source>
</evidence>
<dbReference type="InterPro" id="IPR003723">
    <property type="entry name" value="Precorrin-6x_reduct"/>
</dbReference>
<dbReference type="OrthoDB" id="5183775at2"/>
<dbReference type="Pfam" id="PF02571">
    <property type="entry name" value="CbiJ"/>
    <property type="match status" value="1"/>
</dbReference>
<keyword evidence="3" id="KW-0560">Oxidoreductase</keyword>
<dbReference type="UniPathway" id="UPA00148"/>
<comment type="caution">
    <text evidence="4">The sequence shown here is derived from an EMBL/GenBank/DDBJ whole genome shotgun (WGS) entry which is preliminary data.</text>
</comment>
<dbReference type="NCBIfam" id="NF005968">
    <property type="entry name" value="PRK08057.1-2"/>
    <property type="match status" value="1"/>
</dbReference>
<evidence type="ECO:0000313" key="5">
    <source>
        <dbReference type="Proteomes" id="UP000245680"/>
    </source>
</evidence>
<dbReference type="PANTHER" id="PTHR36925:SF1">
    <property type="entry name" value="COBALT-PRECORRIN-6A REDUCTASE"/>
    <property type="match status" value="1"/>
</dbReference>
<evidence type="ECO:0000256" key="2">
    <source>
        <dbReference type="ARBA" id="ARBA00022573"/>
    </source>
</evidence>
<proteinExistence type="predicted"/>
<dbReference type="PANTHER" id="PTHR36925">
    <property type="entry name" value="COBALT-PRECORRIN-6A REDUCTASE"/>
    <property type="match status" value="1"/>
</dbReference>
<sequence>MRVLLLAGTSEARQIAAGLATMPGVNATASLAGAVRVPAPLAVPTRIGGFGGAAGFAAFLRQERIGLVVDATHPFARRIGPRSAQVCAARGVGYLRVLRPAWQAGPGDLWTSIAAEEDAANHIPAGATVFLATGAQRLNRFANLAGRRVICRVIDPPGAPCPVAGGAYVVSRPPHDAAAESALFRRLRVDWVVARNAGGAAGRGKLDAARALRLPVALIARPAQPAVGPADGPVDGPEAALAAIAEKVWTNAS</sequence>
<dbReference type="GO" id="GO:0016994">
    <property type="term" value="F:precorrin-6A reductase activity"/>
    <property type="evidence" value="ECO:0007669"/>
    <property type="project" value="InterPro"/>
</dbReference>